<dbReference type="GO" id="GO:0006782">
    <property type="term" value="P:protoporphyrinogen IX biosynthetic process"/>
    <property type="evidence" value="ECO:0007669"/>
    <property type="project" value="UniProtKB-UniPathway"/>
</dbReference>
<dbReference type="PANTHER" id="PTHR12390:SF0">
    <property type="entry name" value="UROPORPHYRINOGEN-III SYNTHASE"/>
    <property type="match status" value="1"/>
</dbReference>
<dbReference type="InterPro" id="IPR039793">
    <property type="entry name" value="UROS/Hem4"/>
</dbReference>
<protein>
    <submittedName>
        <fullName evidence="2">Tetrapyrrole biosynthesis, uroporphyrinogen III synthase domain-containing protein</fullName>
        <ecNumber evidence="2">4.2.1.75</ecNumber>
    </submittedName>
</protein>
<dbReference type="Pfam" id="PF02602">
    <property type="entry name" value="HEM4"/>
    <property type="match status" value="1"/>
</dbReference>
<evidence type="ECO:0000313" key="3">
    <source>
        <dbReference type="Proteomes" id="UP000030755"/>
    </source>
</evidence>
<dbReference type="EMBL" id="KE560765">
    <property type="protein sequence ID" value="EPZ35755.1"/>
    <property type="molecule type" value="Genomic_DNA"/>
</dbReference>
<dbReference type="CDD" id="cd06578">
    <property type="entry name" value="HemD"/>
    <property type="match status" value="1"/>
</dbReference>
<accession>A0A075B055</accession>
<name>A0A075B055_ROZAC</name>
<dbReference type="InterPro" id="IPR003754">
    <property type="entry name" value="4pyrrol_synth_uPrphyn_synth"/>
</dbReference>
<gene>
    <name evidence="2" type="ORF">O9G_003373</name>
</gene>
<evidence type="ECO:0000313" key="2">
    <source>
        <dbReference type="EMBL" id="EPZ35755.1"/>
    </source>
</evidence>
<dbReference type="HOGENOM" id="CLU_104160_0_0_1"/>
<proteinExistence type="predicted"/>
<feature type="domain" description="Tetrapyrrole biosynthesis uroporphyrinogen III synthase" evidence="1">
    <location>
        <begin position="18"/>
        <end position="224"/>
    </location>
</feature>
<dbReference type="Proteomes" id="UP000030755">
    <property type="component" value="Unassembled WGS sequence"/>
</dbReference>
<sequence>MDTVILLREDDGDISQFEGIRVVCIPALEYIDLNTQFDVNDGDVLVVTSPRAAIILINQLRLGKVKRKLKIYAMGYKTINILKQCPDNVLAGEGTKDAKELADLIKHSEAPNTKIKFLCGNNRRDVLPSVLKSAGFEVDEIVLYESKELTNIKENWDIFSMQSNWVVFMSPMGVKSFFRNVDKECLIGKEIAAIWSSTKAALIDQGFESSLIGTPEVPTILSLLECIKNKSLKFSSYSLNN</sequence>
<dbReference type="GO" id="GO:0004852">
    <property type="term" value="F:uroporphyrinogen-III synthase activity"/>
    <property type="evidence" value="ECO:0007669"/>
    <property type="project" value="UniProtKB-EC"/>
</dbReference>
<dbReference type="UniPathway" id="UPA00251">
    <property type="reaction ID" value="UER00320"/>
</dbReference>
<dbReference type="PANTHER" id="PTHR12390">
    <property type="entry name" value="UROPORPHYRINOGEN III SYNTHASE"/>
    <property type="match status" value="1"/>
</dbReference>
<dbReference type="OrthoDB" id="5595751at2759"/>
<dbReference type="GO" id="GO:0006780">
    <property type="term" value="P:uroporphyrinogen III biosynthetic process"/>
    <property type="evidence" value="ECO:0007669"/>
    <property type="project" value="InterPro"/>
</dbReference>
<organism evidence="2 3">
    <name type="scientific">Rozella allomycis (strain CSF55)</name>
    <dbReference type="NCBI Taxonomy" id="988480"/>
    <lineage>
        <taxon>Eukaryota</taxon>
        <taxon>Fungi</taxon>
        <taxon>Fungi incertae sedis</taxon>
        <taxon>Cryptomycota</taxon>
        <taxon>Cryptomycota incertae sedis</taxon>
        <taxon>Rozella</taxon>
    </lineage>
</organism>
<dbReference type="GO" id="GO:0005829">
    <property type="term" value="C:cytosol"/>
    <property type="evidence" value="ECO:0007669"/>
    <property type="project" value="TreeGrafter"/>
</dbReference>
<dbReference type="STRING" id="988480.A0A075B055"/>
<dbReference type="InterPro" id="IPR036108">
    <property type="entry name" value="4pyrrol_syn_uPrphyn_synt_sf"/>
</dbReference>
<keyword evidence="2" id="KW-0456">Lyase</keyword>
<dbReference type="SUPFAM" id="SSF69618">
    <property type="entry name" value="HemD-like"/>
    <property type="match status" value="1"/>
</dbReference>
<dbReference type="EC" id="4.2.1.75" evidence="2"/>
<dbReference type="AlphaFoldDB" id="A0A075B055"/>
<evidence type="ECO:0000259" key="1">
    <source>
        <dbReference type="Pfam" id="PF02602"/>
    </source>
</evidence>
<dbReference type="Gene3D" id="3.40.50.10090">
    <property type="match status" value="2"/>
</dbReference>
<reference evidence="2 3" key="1">
    <citation type="journal article" date="2013" name="Curr. Biol.">
        <title>Shared signatures of parasitism and phylogenomics unite Cryptomycota and microsporidia.</title>
        <authorList>
            <person name="James T.Y."/>
            <person name="Pelin A."/>
            <person name="Bonen L."/>
            <person name="Ahrendt S."/>
            <person name="Sain D."/>
            <person name="Corradi N."/>
            <person name="Stajich J.E."/>
        </authorList>
    </citation>
    <scope>NUCLEOTIDE SEQUENCE [LARGE SCALE GENOMIC DNA]</scope>
    <source>
        <strain evidence="2 3">CSF55</strain>
    </source>
</reference>
<keyword evidence="3" id="KW-1185">Reference proteome</keyword>